<dbReference type="EMBL" id="JADGJD010000066">
    <property type="protein sequence ID" value="KAJ3055702.1"/>
    <property type="molecule type" value="Genomic_DNA"/>
</dbReference>
<sequence>MYLLRLTRPLQAFKPLPTLTLRFVSRSAFLNDFYKNPTMPGPVYTSIQEKLSAALEPTQLEIVDDSAKHAGHAAMKGLAKGETHFRVVVVSNAFEGKPQIKRHQLIYQILDEELKAQVHALSLTTKTPAEFEKLKA</sequence>
<protein>
    <submittedName>
        <fullName evidence="2">Uncharacterized protein</fullName>
    </submittedName>
</protein>
<dbReference type="InterPro" id="IPR002634">
    <property type="entry name" value="BolA"/>
</dbReference>
<evidence type="ECO:0000256" key="1">
    <source>
        <dbReference type="RuleBase" id="RU003860"/>
    </source>
</evidence>
<comment type="caution">
    <text evidence="2">The sequence shown here is derived from an EMBL/GenBank/DDBJ whole genome shotgun (WGS) entry which is preliminary data.</text>
</comment>
<organism evidence="2 3">
    <name type="scientific">Rhizophlyctis rosea</name>
    <dbReference type="NCBI Taxonomy" id="64517"/>
    <lineage>
        <taxon>Eukaryota</taxon>
        <taxon>Fungi</taxon>
        <taxon>Fungi incertae sedis</taxon>
        <taxon>Chytridiomycota</taxon>
        <taxon>Chytridiomycota incertae sedis</taxon>
        <taxon>Chytridiomycetes</taxon>
        <taxon>Rhizophlyctidales</taxon>
        <taxon>Rhizophlyctidaceae</taxon>
        <taxon>Rhizophlyctis</taxon>
    </lineage>
</organism>
<proteinExistence type="inferred from homology"/>
<accession>A0AAD5X452</accession>
<reference evidence="2" key="1">
    <citation type="submission" date="2020-05" db="EMBL/GenBank/DDBJ databases">
        <title>Phylogenomic resolution of chytrid fungi.</title>
        <authorList>
            <person name="Stajich J.E."/>
            <person name="Amses K."/>
            <person name="Simmons R."/>
            <person name="Seto K."/>
            <person name="Myers J."/>
            <person name="Bonds A."/>
            <person name="Quandt C.A."/>
            <person name="Barry K."/>
            <person name="Liu P."/>
            <person name="Grigoriev I."/>
            <person name="Longcore J.E."/>
            <person name="James T.Y."/>
        </authorList>
    </citation>
    <scope>NUCLEOTIDE SEQUENCE</scope>
    <source>
        <strain evidence="2">JEL0318</strain>
    </source>
</reference>
<dbReference type="InterPro" id="IPR036065">
    <property type="entry name" value="BolA-like_sf"/>
</dbReference>
<keyword evidence="3" id="KW-1185">Reference proteome</keyword>
<dbReference type="PANTHER" id="PTHR46230">
    <property type="match status" value="1"/>
</dbReference>
<evidence type="ECO:0000313" key="2">
    <source>
        <dbReference type="EMBL" id="KAJ3055702.1"/>
    </source>
</evidence>
<dbReference type="Proteomes" id="UP001212841">
    <property type="component" value="Unassembled WGS sequence"/>
</dbReference>
<dbReference type="GO" id="GO:0016226">
    <property type="term" value="P:iron-sulfur cluster assembly"/>
    <property type="evidence" value="ECO:0007669"/>
    <property type="project" value="TreeGrafter"/>
</dbReference>
<name>A0AAD5X452_9FUNG</name>
<dbReference type="PANTHER" id="PTHR46230:SF7">
    <property type="entry name" value="BOLA-LIKE PROTEIN 1"/>
    <property type="match status" value="1"/>
</dbReference>
<dbReference type="Pfam" id="PF01722">
    <property type="entry name" value="BolA"/>
    <property type="match status" value="1"/>
</dbReference>
<comment type="similarity">
    <text evidence="1">Belongs to the BolA/IbaG family.</text>
</comment>
<gene>
    <name evidence="2" type="ORF">HK097_009669</name>
</gene>
<dbReference type="Gene3D" id="3.30.300.90">
    <property type="entry name" value="BolA-like"/>
    <property type="match status" value="1"/>
</dbReference>
<dbReference type="AlphaFoldDB" id="A0AAD5X452"/>
<evidence type="ECO:0000313" key="3">
    <source>
        <dbReference type="Proteomes" id="UP001212841"/>
    </source>
</evidence>
<dbReference type="SUPFAM" id="SSF82657">
    <property type="entry name" value="BolA-like"/>
    <property type="match status" value="1"/>
</dbReference>